<evidence type="ECO:0000256" key="3">
    <source>
        <dbReference type="ARBA" id="ARBA00022571"/>
    </source>
</evidence>
<dbReference type="EC" id="2.3.1.1" evidence="8"/>
<evidence type="ECO:0000313" key="11">
    <source>
        <dbReference type="Proteomes" id="UP000808146"/>
    </source>
</evidence>
<reference evidence="10" key="1">
    <citation type="submission" date="2020-10" db="EMBL/GenBank/DDBJ databases">
        <title>Connecting structure to function with the recovery of over 1000 high-quality activated sludge metagenome-assembled genomes encoding full-length rRNA genes using long-read sequencing.</title>
        <authorList>
            <person name="Singleton C.M."/>
            <person name="Petriglieri F."/>
            <person name="Kristensen J.M."/>
            <person name="Kirkegaard R.H."/>
            <person name="Michaelsen T.Y."/>
            <person name="Andersen M.H."/>
            <person name="Karst S.M."/>
            <person name="Dueholm M.S."/>
            <person name="Nielsen P.H."/>
            <person name="Albertsen M."/>
        </authorList>
    </citation>
    <scope>NUCLEOTIDE SEQUENCE</scope>
    <source>
        <strain evidence="10">OdNE_18-Q3-R46-58_BAT3C.305</strain>
    </source>
</reference>
<dbReference type="Gene3D" id="3.40.1160.10">
    <property type="entry name" value="Acetylglutamate kinase-like"/>
    <property type="match status" value="1"/>
</dbReference>
<dbReference type="SUPFAM" id="SSF55729">
    <property type="entry name" value="Acyl-CoA N-acyltransferases (Nat)"/>
    <property type="match status" value="1"/>
</dbReference>
<keyword evidence="4 8" id="KW-0028">Amino-acid biosynthesis</keyword>
<evidence type="ECO:0000256" key="5">
    <source>
        <dbReference type="ARBA" id="ARBA00022679"/>
    </source>
</evidence>
<dbReference type="Pfam" id="PF00583">
    <property type="entry name" value="Acetyltransf_1"/>
    <property type="match status" value="1"/>
</dbReference>
<evidence type="ECO:0000256" key="8">
    <source>
        <dbReference type="HAMAP-Rule" id="MF_01105"/>
    </source>
</evidence>
<comment type="similarity">
    <text evidence="2 8">Belongs to the acetyltransferase family. ArgA subfamily.</text>
</comment>
<dbReference type="Proteomes" id="UP000808146">
    <property type="component" value="Unassembled WGS sequence"/>
</dbReference>
<evidence type="ECO:0000256" key="6">
    <source>
        <dbReference type="ARBA" id="ARBA00023315"/>
    </source>
</evidence>
<comment type="caution">
    <text evidence="10">The sequence shown here is derived from an EMBL/GenBank/DDBJ whole genome shotgun (WGS) entry which is preliminary data.</text>
</comment>
<dbReference type="CDD" id="cd04301">
    <property type="entry name" value="NAT_SF"/>
    <property type="match status" value="1"/>
</dbReference>
<keyword evidence="5 8" id="KW-0808">Transferase</keyword>
<dbReference type="GO" id="GO:0005737">
    <property type="term" value="C:cytoplasm"/>
    <property type="evidence" value="ECO:0007669"/>
    <property type="project" value="UniProtKB-SubCell"/>
</dbReference>
<dbReference type="InterPro" id="IPR033719">
    <property type="entry name" value="NAGS_kin"/>
</dbReference>
<dbReference type="NCBIfam" id="NF003641">
    <property type="entry name" value="PRK05279.1"/>
    <property type="match status" value="1"/>
</dbReference>
<comment type="miscellaneous">
    <text evidence="8">In bacteria which possess the bifunctional enzyme ornithine acetyltransferase/N-acetylglutamate synthase (ArgJ), ArgA fulfills an anaplerotic role.</text>
</comment>
<dbReference type="Gene3D" id="3.40.630.30">
    <property type="match status" value="1"/>
</dbReference>
<dbReference type="EMBL" id="JADKBR010000007">
    <property type="protein sequence ID" value="MBK8890398.1"/>
    <property type="molecule type" value="Genomic_DNA"/>
</dbReference>
<name>A0A9D7LSK6_9RHOO</name>
<dbReference type="NCBIfam" id="TIGR01890">
    <property type="entry name" value="N-Ac-Glu-synth"/>
    <property type="match status" value="1"/>
</dbReference>
<dbReference type="InterPro" id="IPR001048">
    <property type="entry name" value="Asp/Glu/Uridylate_kinase"/>
</dbReference>
<sequence length="440" mass="48293">MTEAAYDELFVSWFRAVTPYINAFRGRTFVIAFGGKAVASESAKTLAYDVNLLVSLGIRLVLVHGARPQIEEELREKNLESKYHRGYRITDAKALECVLDAVGSVYLEIEALLSQGLPNTPMANSQIRVIGGNFITGQPIGVLDGVDMHYTGKVRKVDAEGIHAQLSLGNIVLLNCEGPSPTGEIFNLPMEEAAEAVAVAIGADKLVFLTDSPGVTSPSGGLIEEMTADGVADTIKAGGNWLSSDMRRCLPCVLRASRAGVGRVHLIGFEQDGSLLRELFTHDGIGTVVTRESLEHIREAKPDDIGALIALIAPLEAEGVLVHRPRELLEREIDHFSVIEHDGIIVGCAAFYPHSDDYAELACLAVSAEHREGGYGEQLMKRVERRAKKTGVKRLFVLTTRTEHWFVERGFKPASIDDLPARKRDMYNYQRRSKVLFKAL</sequence>
<evidence type="ECO:0000256" key="4">
    <source>
        <dbReference type="ARBA" id="ARBA00022605"/>
    </source>
</evidence>
<dbReference type="InterPro" id="IPR000182">
    <property type="entry name" value="GNAT_dom"/>
</dbReference>
<protein>
    <recommendedName>
        <fullName evidence="8">Amino-acid acetyltransferase</fullName>
        <ecNumber evidence="8">2.3.1.1</ecNumber>
    </recommendedName>
    <alternativeName>
        <fullName evidence="8">N-acetylglutamate synthase</fullName>
        <shortName evidence="8">AGS</shortName>
        <shortName evidence="8">NAGS</shortName>
    </alternativeName>
</protein>
<organism evidence="10 11">
    <name type="scientific">Candidatus Dechloromonas phosphorivorans</name>
    <dbReference type="NCBI Taxonomy" id="2899244"/>
    <lineage>
        <taxon>Bacteria</taxon>
        <taxon>Pseudomonadati</taxon>
        <taxon>Pseudomonadota</taxon>
        <taxon>Betaproteobacteria</taxon>
        <taxon>Rhodocyclales</taxon>
        <taxon>Azonexaceae</taxon>
        <taxon>Dechloromonas</taxon>
    </lineage>
</organism>
<comment type="catalytic activity">
    <reaction evidence="7 8">
        <text>L-glutamate + acetyl-CoA = N-acetyl-L-glutamate + CoA + H(+)</text>
        <dbReference type="Rhea" id="RHEA:24292"/>
        <dbReference type="ChEBI" id="CHEBI:15378"/>
        <dbReference type="ChEBI" id="CHEBI:29985"/>
        <dbReference type="ChEBI" id="CHEBI:44337"/>
        <dbReference type="ChEBI" id="CHEBI:57287"/>
        <dbReference type="ChEBI" id="CHEBI:57288"/>
        <dbReference type="EC" id="2.3.1.1"/>
    </reaction>
</comment>
<comment type="pathway">
    <text evidence="1 8">Amino-acid biosynthesis; L-arginine biosynthesis; N(2)-acetyl-L-ornithine from L-glutamate: step 1/4.</text>
</comment>
<evidence type="ECO:0000313" key="10">
    <source>
        <dbReference type="EMBL" id="MBK8890398.1"/>
    </source>
</evidence>
<dbReference type="PROSITE" id="PS51186">
    <property type="entry name" value="GNAT"/>
    <property type="match status" value="1"/>
</dbReference>
<dbReference type="GO" id="GO:0004042">
    <property type="term" value="F:L-glutamate N-acetyltransferase activity"/>
    <property type="evidence" value="ECO:0007669"/>
    <property type="project" value="UniProtKB-UniRule"/>
</dbReference>
<keyword evidence="8" id="KW-0963">Cytoplasm</keyword>
<dbReference type="Pfam" id="PF00696">
    <property type="entry name" value="AA_kinase"/>
    <property type="match status" value="1"/>
</dbReference>
<dbReference type="GO" id="GO:0006526">
    <property type="term" value="P:L-arginine biosynthetic process"/>
    <property type="evidence" value="ECO:0007669"/>
    <property type="project" value="UniProtKB-UniRule"/>
</dbReference>
<keyword evidence="6 8" id="KW-0012">Acyltransferase</keyword>
<evidence type="ECO:0000256" key="1">
    <source>
        <dbReference type="ARBA" id="ARBA00004925"/>
    </source>
</evidence>
<dbReference type="CDD" id="cd04237">
    <property type="entry name" value="AAK_NAGS-ABP"/>
    <property type="match status" value="1"/>
</dbReference>
<gene>
    <name evidence="8 10" type="primary">argA</name>
    <name evidence="10" type="ORF">IPN75_08320</name>
</gene>
<dbReference type="PANTHER" id="PTHR30602:SF12">
    <property type="entry name" value="AMINO-ACID ACETYLTRANSFERASE NAGS1, CHLOROPLASTIC-RELATED"/>
    <property type="match status" value="1"/>
</dbReference>
<comment type="subcellular location">
    <subcellularLocation>
        <location evidence="8">Cytoplasm</location>
    </subcellularLocation>
</comment>
<dbReference type="InterPro" id="IPR036393">
    <property type="entry name" value="AceGlu_kinase-like_sf"/>
</dbReference>
<dbReference type="InterPro" id="IPR010167">
    <property type="entry name" value="NH2A_AcTrfase"/>
</dbReference>
<dbReference type="SUPFAM" id="SSF53633">
    <property type="entry name" value="Carbamate kinase-like"/>
    <property type="match status" value="1"/>
</dbReference>
<evidence type="ECO:0000256" key="7">
    <source>
        <dbReference type="ARBA" id="ARBA00048372"/>
    </source>
</evidence>
<feature type="domain" description="N-acetyltransferase" evidence="9">
    <location>
        <begin position="295"/>
        <end position="433"/>
    </location>
</feature>
<proteinExistence type="inferred from homology"/>
<dbReference type="InterPro" id="IPR016181">
    <property type="entry name" value="Acyl_CoA_acyltransferase"/>
</dbReference>
<dbReference type="PIRSF" id="PIRSF000423">
    <property type="entry name" value="ArgA"/>
    <property type="match status" value="1"/>
</dbReference>
<dbReference type="AlphaFoldDB" id="A0A9D7LSK6"/>
<evidence type="ECO:0000256" key="2">
    <source>
        <dbReference type="ARBA" id="ARBA00009145"/>
    </source>
</evidence>
<evidence type="ECO:0000259" key="9">
    <source>
        <dbReference type="PROSITE" id="PS51186"/>
    </source>
</evidence>
<keyword evidence="3 8" id="KW-0055">Arginine biosynthesis</keyword>
<accession>A0A9D7LSK6</accession>
<dbReference type="HAMAP" id="MF_01105">
    <property type="entry name" value="N_acetyl_glu_synth"/>
    <property type="match status" value="1"/>
</dbReference>
<dbReference type="PANTHER" id="PTHR30602">
    <property type="entry name" value="AMINO-ACID ACETYLTRANSFERASE"/>
    <property type="match status" value="1"/>
</dbReference>